<evidence type="ECO:0000259" key="2">
    <source>
        <dbReference type="Pfam" id="PF16117"/>
    </source>
</evidence>
<evidence type="ECO:0000256" key="1">
    <source>
        <dbReference type="SAM" id="Phobius"/>
    </source>
</evidence>
<keyword evidence="1" id="KW-1133">Transmembrane helix</keyword>
<evidence type="ECO:0000313" key="4">
    <source>
        <dbReference type="Proteomes" id="UP000289455"/>
    </source>
</evidence>
<gene>
    <name evidence="3" type="ORF">ESB04_05785</name>
</gene>
<keyword evidence="4" id="KW-1185">Reference proteome</keyword>
<keyword evidence="1" id="KW-0472">Membrane</keyword>
<feature type="transmembrane region" description="Helical" evidence="1">
    <location>
        <begin position="12"/>
        <end position="37"/>
    </location>
</feature>
<dbReference type="Proteomes" id="UP000289455">
    <property type="component" value="Unassembled WGS sequence"/>
</dbReference>
<protein>
    <submittedName>
        <fullName evidence="3">DUF4833 domain-containing protein</fullName>
    </submittedName>
</protein>
<organism evidence="3 4">
    <name type="scientific">Aquirufa rosea</name>
    <dbReference type="NCBI Taxonomy" id="2509241"/>
    <lineage>
        <taxon>Bacteria</taxon>
        <taxon>Pseudomonadati</taxon>
        <taxon>Bacteroidota</taxon>
        <taxon>Cytophagia</taxon>
        <taxon>Cytophagales</taxon>
        <taxon>Flectobacillaceae</taxon>
        <taxon>Aquirufa</taxon>
    </lineage>
</organism>
<proteinExistence type="predicted"/>
<name>A0A4Q1BZX5_9BACT</name>
<dbReference type="AlphaFoldDB" id="A0A4Q1BZX5"/>
<reference evidence="3 4" key="1">
    <citation type="submission" date="2019-01" db="EMBL/GenBank/DDBJ databases">
        <title>Cytophagaceae bacterium strain CAR-16.</title>
        <authorList>
            <person name="Chen W.-M."/>
        </authorList>
    </citation>
    <scope>NUCLEOTIDE SEQUENCE [LARGE SCALE GENOMIC DNA]</scope>
    <source>
        <strain evidence="3 4">CAR-16</strain>
    </source>
</reference>
<dbReference type="Pfam" id="PF16117">
    <property type="entry name" value="DUF4833"/>
    <property type="match status" value="1"/>
</dbReference>
<dbReference type="InterPro" id="IPR032269">
    <property type="entry name" value="DUF4833"/>
</dbReference>
<keyword evidence="1" id="KW-0812">Transmembrane</keyword>
<feature type="domain" description="DUF4833" evidence="2">
    <location>
        <begin position="57"/>
        <end position="196"/>
    </location>
</feature>
<accession>A0A4Q1BZX5</accession>
<comment type="caution">
    <text evidence="3">The sequence shown here is derived from an EMBL/GenBank/DDBJ whole genome shotgun (WGS) entry which is preliminary data.</text>
</comment>
<dbReference type="EMBL" id="SDHY01000003">
    <property type="protein sequence ID" value="RXK49685.1"/>
    <property type="molecule type" value="Genomic_DNA"/>
</dbReference>
<evidence type="ECO:0000313" key="3">
    <source>
        <dbReference type="EMBL" id="RXK49685.1"/>
    </source>
</evidence>
<sequence>MKKWKNNSQFVVFHSIFILNLLPNFFCSITLILMAYIPSWSSSEPFPTPPESAIRLFYIQRSSNANVVIYDANLTANKSLNAKNPVHTYWIRYAEKGQYQELSSVQKTLAYGLYTNKMNGEIEPSYEGYFLAYRKRKFVVKLNPQGVPIALFPINGKLQVLKRIFVSVDESKFMPSVNYIELFGKDPVSGKDVYERFKP</sequence>